<evidence type="ECO:0000313" key="3">
    <source>
        <dbReference type="Proteomes" id="UP000199032"/>
    </source>
</evidence>
<dbReference type="STRING" id="1742972.COMA1_30051"/>
<dbReference type="AlphaFoldDB" id="A0A0S4LHN5"/>
<dbReference type="Proteomes" id="UP000199032">
    <property type="component" value="Unassembled WGS sequence"/>
</dbReference>
<evidence type="ECO:0000313" key="2">
    <source>
        <dbReference type="EMBL" id="CUS36430.1"/>
    </source>
</evidence>
<proteinExistence type="predicted"/>
<reference evidence="2 3" key="1">
    <citation type="submission" date="2015-10" db="EMBL/GenBank/DDBJ databases">
        <authorList>
            <person name="Gilbert D.G."/>
        </authorList>
    </citation>
    <scope>NUCLEOTIDE SEQUENCE [LARGE SCALE GENOMIC DNA]</scope>
    <source>
        <strain evidence="2">COMA1</strain>
    </source>
</reference>
<dbReference type="OrthoDB" id="505636at2"/>
<feature type="domain" description="Spore protein YkvP/CgeB glycosyl transferase-like" evidence="1">
    <location>
        <begin position="248"/>
        <end position="376"/>
    </location>
</feature>
<organism evidence="2 3">
    <name type="scientific">Candidatus Nitrospira nitrosa</name>
    <dbReference type="NCBI Taxonomy" id="1742972"/>
    <lineage>
        <taxon>Bacteria</taxon>
        <taxon>Pseudomonadati</taxon>
        <taxon>Nitrospirota</taxon>
        <taxon>Nitrospiria</taxon>
        <taxon>Nitrospirales</taxon>
        <taxon>Nitrospiraceae</taxon>
        <taxon>Nitrospira</taxon>
    </lineage>
</organism>
<name>A0A0S4LHN5_9BACT</name>
<dbReference type="EMBL" id="CZQA01000009">
    <property type="protein sequence ID" value="CUS36430.1"/>
    <property type="molecule type" value="Genomic_DNA"/>
</dbReference>
<sequence length="386" mass="44501">MHVLAVLPPDRWMEINLIDPLRRHYCDTLQIFHYPGGMGQLGSASWRHKREGLNQELLSIARTLRATGRLDLIFCVVYDDFLLVDTAQQLQQLTVPMVNYHVDMAFQWYRVIRTAPYFDVLAVAQMTNADHLKPYAQQIHWMPMAANPRYYFRDRKQTTAYQHTVSFVGSFNPYRRALLANCVSHGITPAIYGRGWTSAAPSPYTFSWDTYKVYHDLRYYALPRWKAEGIKSLLGPLRRKYARQYSFEPLEGADVRGPCEENALPGIFAESQVNLGFSDTGWHSGTGIQASKNLQCRLRDFEVPMAGGFYLVQEAPDHCHYYKLGEEIVTWTGPGDLVEKVGFYVRNPRAGEKVSEAGQRRALAEHTWQHRFDRLFEQLQLRGKLA</sequence>
<dbReference type="Pfam" id="PF13524">
    <property type="entry name" value="Glyco_trans_1_2"/>
    <property type="match status" value="1"/>
</dbReference>
<evidence type="ECO:0000259" key="1">
    <source>
        <dbReference type="Pfam" id="PF13524"/>
    </source>
</evidence>
<dbReference type="InterPro" id="IPR055259">
    <property type="entry name" value="YkvP/CgeB_Glyco_trans-like"/>
</dbReference>
<gene>
    <name evidence="2" type="ORF">COMA1_30051</name>
</gene>
<protein>
    <recommendedName>
        <fullName evidence="1">Spore protein YkvP/CgeB glycosyl transferase-like domain-containing protein</fullName>
    </recommendedName>
</protein>
<keyword evidence="3" id="KW-1185">Reference proteome</keyword>
<accession>A0A0S4LHN5</accession>
<dbReference type="RefSeq" id="WP_090748985.1">
    <property type="nucleotide sequence ID" value="NZ_CZQA01000009.1"/>
</dbReference>